<sequence length="255" mass="28260">MGTEPRVDRVYGVPVACVHPQGAALSRQRVLVIGVSTGQPAELSALPGTRLAQQYPSAPRRCLLGATPTRRARIRLKQEPAVIEPETGIRARSMLLGLPARPYPNPPVGMNVEHRLCGHTPSSPTLPVPLRRSTQSSDLRGTLVRAGIGPVLGEDLAPPRRGHCRRTTPRRPQAIPTRRRFARCHSRAPQWSDLWRTLTAMHLLSRVTDMRHVDRCPGRLGHVADITRRNEINMMHNSVFIPTGDRPLQDFSSLS</sequence>
<name>A0ABT1I9A0_9PSEU</name>
<gene>
    <name evidence="2" type="ORF">LV75_001690</name>
</gene>
<dbReference type="EMBL" id="JAMTCO010000004">
    <property type="protein sequence ID" value="MCP2269202.1"/>
    <property type="molecule type" value="Genomic_DNA"/>
</dbReference>
<evidence type="ECO:0000313" key="2">
    <source>
        <dbReference type="EMBL" id="MCP2269202.1"/>
    </source>
</evidence>
<proteinExistence type="predicted"/>
<keyword evidence="3" id="KW-1185">Reference proteome</keyword>
<feature type="region of interest" description="Disordered" evidence="1">
    <location>
        <begin position="150"/>
        <end position="170"/>
    </location>
</feature>
<dbReference type="Proteomes" id="UP001205185">
    <property type="component" value="Unassembled WGS sequence"/>
</dbReference>
<evidence type="ECO:0000256" key="1">
    <source>
        <dbReference type="SAM" id="MobiDB-lite"/>
    </source>
</evidence>
<comment type="caution">
    <text evidence="2">The sequence shown here is derived from an EMBL/GenBank/DDBJ whole genome shotgun (WGS) entry which is preliminary data.</text>
</comment>
<accession>A0ABT1I9A0</accession>
<reference evidence="2 3" key="1">
    <citation type="submission" date="2022-06" db="EMBL/GenBank/DDBJ databases">
        <title>Genomic Encyclopedia of Archaeal and Bacterial Type Strains, Phase II (KMG-II): from individual species to whole genera.</title>
        <authorList>
            <person name="Goeker M."/>
        </authorList>
    </citation>
    <scope>NUCLEOTIDE SEQUENCE [LARGE SCALE GENOMIC DNA]</scope>
    <source>
        <strain evidence="2 3">DSM 44255</strain>
    </source>
</reference>
<organism evidence="2 3">
    <name type="scientific">Actinokineospora diospyrosa</name>
    <dbReference type="NCBI Taxonomy" id="103728"/>
    <lineage>
        <taxon>Bacteria</taxon>
        <taxon>Bacillati</taxon>
        <taxon>Actinomycetota</taxon>
        <taxon>Actinomycetes</taxon>
        <taxon>Pseudonocardiales</taxon>
        <taxon>Pseudonocardiaceae</taxon>
        <taxon>Actinokineospora</taxon>
    </lineage>
</organism>
<feature type="compositionally biased region" description="Basic residues" evidence="1">
    <location>
        <begin position="160"/>
        <end position="169"/>
    </location>
</feature>
<evidence type="ECO:0000313" key="3">
    <source>
        <dbReference type="Proteomes" id="UP001205185"/>
    </source>
</evidence>
<protein>
    <submittedName>
        <fullName evidence="2">Uncharacterized protein</fullName>
    </submittedName>
</protein>